<evidence type="ECO:0000313" key="3">
    <source>
        <dbReference type="Proteomes" id="UP000274346"/>
    </source>
</evidence>
<accession>A0A3P8KJB6</accession>
<feature type="transmembrane region" description="Helical" evidence="1">
    <location>
        <begin position="47"/>
        <end position="76"/>
    </location>
</feature>
<evidence type="ECO:0000313" key="2">
    <source>
        <dbReference type="EMBL" id="VDR26531.1"/>
    </source>
</evidence>
<proteinExistence type="predicted"/>
<dbReference type="AlphaFoldDB" id="A0A3P8KJB6"/>
<keyword evidence="1" id="KW-0472">Membrane</keyword>
<organism evidence="2 3">
    <name type="scientific">Raoultella terrigena</name>
    <name type="common">Klebsiella terrigena</name>
    <dbReference type="NCBI Taxonomy" id="577"/>
    <lineage>
        <taxon>Bacteria</taxon>
        <taxon>Pseudomonadati</taxon>
        <taxon>Pseudomonadota</taxon>
        <taxon>Gammaproteobacteria</taxon>
        <taxon>Enterobacterales</taxon>
        <taxon>Enterobacteriaceae</taxon>
        <taxon>Klebsiella/Raoultella group</taxon>
        <taxon>Raoultella</taxon>
    </lineage>
</organism>
<protein>
    <submittedName>
        <fullName evidence="2">Phage-related minor tail protein</fullName>
    </submittedName>
</protein>
<reference evidence="2 3" key="1">
    <citation type="submission" date="2018-12" db="EMBL/GenBank/DDBJ databases">
        <authorList>
            <consortium name="Pathogen Informatics"/>
        </authorList>
    </citation>
    <scope>NUCLEOTIDE SEQUENCE [LARGE SCALE GENOMIC DNA]</scope>
    <source>
        <strain evidence="2 3">NCTC13098</strain>
    </source>
</reference>
<gene>
    <name evidence="2" type="ORF">NCTC13098_02882</name>
</gene>
<sequence>MPAIRAGLMGAFLAPGAALTSLGKSLAMLMLRLTGLPAIWGMITGAVSVLGGALSFLLSPIGLIGAAFVAAGLLIWRYWEPIKAFFTGFFTGVVQSLSPLRDAFASFSPILESVGEGVKSVWQWFTNLLSPIQTSKDTLDKCASAGNTFGNVLGGALQIALIPAKALLDTLAWILEKLGVLPDEAERARKKIEDAQRMSFLQDKVAFLQGICQRSPRKKRIPPL</sequence>
<dbReference type="EMBL" id="LR131271">
    <property type="protein sequence ID" value="VDR26531.1"/>
    <property type="molecule type" value="Genomic_DNA"/>
</dbReference>
<dbReference type="KEGG" id="rtg:NCTC13098_02882"/>
<evidence type="ECO:0000256" key="1">
    <source>
        <dbReference type="SAM" id="Phobius"/>
    </source>
</evidence>
<keyword evidence="1" id="KW-1133">Transmembrane helix</keyword>
<name>A0A3P8KJB6_RAOTE</name>
<dbReference type="Proteomes" id="UP000274346">
    <property type="component" value="Chromosome"/>
</dbReference>
<keyword evidence="1" id="KW-0812">Transmembrane</keyword>